<keyword evidence="3" id="KW-0378">Hydrolase</keyword>
<evidence type="ECO:0000256" key="1">
    <source>
        <dbReference type="SAM" id="SignalP"/>
    </source>
</evidence>
<gene>
    <name evidence="3" type="ORF">EHS11_10855</name>
</gene>
<dbReference type="Pfam" id="PF12697">
    <property type="entry name" value="Abhydrolase_6"/>
    <property type="match status" value="1"/>
</dbReference>
<feature type="signal peptide" evidence="1">
    <location>
        <begin position="1"/>
        <end position="18"/>
    </location>
</feature>
<dbReference type="PANTHER" id="PTHR46438">
    <property type="entry name" value="ALPHA/BETA-HYDROLASES SUPERFAMILY PROTEIN"/>
    <property type="match status" value="1"/>
</dbReference>
<dbReference type="AlphaFoldDB" id="A0A4R9LSP6"/>
<reference evidence="3" key="1">
    <citation type="journal article" date="2019" name="PLoS Negl. Trop. Dis.">
        <title>Revisiting the worldwide diversity of Leptospira species in the environment.</title>
        <authorList>
            <person name="Vincent A.T."/>
            <person name="Schiettekatte O."/>
            <person name="Bourhy P."/>
            <person name="Veyrier F.J."/>
            <person name="Picardeau M."/>
        </authorList>
    </citation>
    <scope>NUCLEOTIDE SEQUENCE [LARGE SCALE GENOMIC DNA]</scope>
    <source>
        <strain evidence="3">201400974</strain>
    </source>
</reference>
<dbReference type="InterPro" id="IPR000073">
    <property type="entry name" value="AB_hydrolase_1"/>
</dbReference>
<dbReference type="PRINTS" id="PR00412">
    <property type="entry name" value="EPOXHYDRLASE"/>
</dbReference>
<keyword evidence="4" id="KW-1185">Reference proteome</keyword>
<comment type="caution">
    <text evidence="3">The sequence shown here is derived from an EMBL/GenBank/DDBJ whole genome shotgun (WGS) entry which is preliminary data.</text>
</comment>
<feature type="chain" id="PRO_5020786536" evidence="1">
    <location>
        <begin position="19"/>
        <end position="306"/>
    </location>
</feature>
<keyword evidence="1" id="KW-0732">Signal</keyword>
<dbReference type="Proteomes" id="UP000298264">
    <property type="component" value="Unassembled WGS sequence"/>
</dbReference>
<evidence type="ECO:0000313" key="3">
    <source>
        <dbReference type="EMBL" id="TGN10053.1"/>
    </source>
</evidence>
<dbReference type="PRINTS" id="PR00111">
    <property type="entry name" value="ABHYDROLASE"/>
</dbReference>
<evidence type="ECO:0000259" key="2">
    <source>
        <dbReference type="Pfam" id="PF12697"/>
    </source>
</evidence>
<sequence>MKIRIQLLSVFFTGIFLACSGGQEMQIQSMETNNIQDEKPSGYFHTKLGLIAYWIKGKGENLILLHSAGPGHEHRDFDAIIPKLSESYRVISLDWPGHGKSEFPNPLESASAVSYAEILPDLIKQLAPGGAILIGNSLGGFASIKLAVEKPDLVKGLILVDTGGMNDPDFKTRTFVKLMSNLWFTGVTWNAFPNYYLKVENRYTKSLLDRVKEKENIEGSKQIRTSLWKSFSDEGHDMRERVSGITVPTLIVWGEKDPVILPEFGEKLSQKIKGSQLVFLQTGHVPFAEDPETFLKITIPFLKSIR</sequence>
<name>A0A4R9LSP6_9LEPT</name>
<dbReference type="InterPro" id="IPR000639">
    <property type="entry name" value="Epox_hydrolase-like"/>
</dbReference>
<dbReference type="PROSITE" id="PS51257">
    <property type="entry name" value="PROKAR_LIPOPROTEIN"/>
    <property type="match status" value="1"/>
</dbReference>
<protein>
    <submittedName>
        <fullName evidence="3">Alpha/beta hydrolase</fullName>
    </submittedName>
</protein>
<dbReference type="GO" id="GO:0016787">
    <property type="term" value="F:hydrolase activity"/>
    <property type="evidence" value="ECO:0007669"/>
    <property type="project" value="UniProtKB-KW"/>
</dbReference>
<proteinExistence type="predicted"/>
<accession>A0A4R9LSP6</accession>
<organism evidence="3 4">
    <name type="scientific">Leptospira ilyithenensis</name>
    <dbReference type="NCBI Taxonomy" id="2484901"/>
    <lineage>
        <taxon>Bacteria</taxon>
        <taxon>Pseudomonadati</taxon>
        <taxon>Spirochaetota</taxon>
        <taxon>Spirochaetia</taxon>
        <taxon>Leptospirales</taxon>
        <taxon>Leptospiraceae</taxon>
        <taxon>Leptospira</taxon>
    </lineage>
</organism>
<dbReference type="EMBL" id="RQHV01000049">
    <property type="protein sequence ID" value="TGN10053.1"/>
    <property type="molecule type" value="Genomic_DNA"/>
</dbReference>
<dbReference type="OrthoDB" id="9808398at2"/>
<evidence type="ECO:0000313" key="4">
    <source>
        <dbReference type="Proteomes" id="UP000298264"/>
    </source>
</evidence>
<dbReference type="PANTHER" id="PTHR46438:SF11">
    <property type="entry name" value="LIPASE-RELATED"/>
    <property type="match status" value="1"/>
</dbReference>
<dbReference type="SUPFAM" id="SSF53474">
    <property type="entry name" value="alpha/beta-Hydrolases"/>
    <property type="match status" value="1"/>
</dbReference>
<dbReference type="InterPro" id="IPR029058">
    <property type="entry name" value="AB_hydrolase_fold"/>
</dbReference>
<dbReference type="Gene3D" id="3.40.50.1820">
    <property type="entry name" value="alpha/beta hydrolase"/>
    <property type="match status" value="1"/>
</dbReference>
<feature type="domain" description="AB hydrolase-1" evidence="2">
    <location>
        <begin position="62"/>
        <end position="295"/>
    </location>
</feature>